<feature type="region of interest" description="Disordered" evidence="4">
    <location>
        <begin position="116"/>
        <end position="155"/>
    </location>
</feature>
<keyword evidence="3" id="KW-0694">RNA-binding</keyword>
<evidence type="ECO:0000256" key="4">
    <source>
        <dbReference type="SAM" id="MobiDB-lite"/>
    </source>
</evidence>
<dbReference type="EMBL" id="ML210185">
    <property type="protein sequence ID" value="TFK25564.1"/>
    <property type="molecule type" value="Genomic_DNA"/>
</dbReference>
<organism evidence="6 7">
    <name type="scientific">Coprinopsis marcescibilis</name>
    <name type="common">Agaric fungus</name>
    <name type="synonym">Psathyrella marcescibilis</name>
    <dbReference type="NCBI Taxonomy" id="230819"/>
    <lineage>
        <taxon>Eukaryota</taxon>
        <taxon>Fungi</taxon>
        <taxon>Dikarya</taxon>
        <taxon>Basidiomycota</taxon>
        <taxon>Agaricomycotina</taxon>
        <taxon>Agaricomycetes</taxon>
        <taxon>Agaricomycetidae</taxon>
        <taxon>Agaricales</taxon>
        <taxon>Agaricineae</taxon>
        <taxon>Psathyrellaceae</taxon>
        <taxon>Coprinopsis</taxon>
    </lineage>
</organism>
<keyword evidence="2" id="KW-0963">Cytoplasm</keyword>
<evidence type="ECO:0000313" key="7">
    <source>
        <dbReference type="Proteomes" id="UP000307440"/>
    </source>
</evidence>
<comment type="subcellular location">
    <subcellularLocation>
        <location evidence="1">Cytoplasm</location>
    </subcellularLocation>
</comment>
<feature type="domain" description="SAM" evidence="5">
    <location>
        <begin position="311"/>
        <end position="375"/>
    </location>
</feature>
<evidence type="ECO:0000256" key="3">
    <source>
        <dbReference type="ARBA" id="ARBA00022884"/>
    </source>
</evidence>
<feature type="compositionally biased region" description="Low complexity" evidence="4">
    <location>
        <begin position="427"/>
        <end position="442"/>
    </location>
</feature>
<feature type="compositionally biased region" description="Polar residues" evidence="4">
    <location>
        <begin position="170"/>
        <end position="183"/>
    </location>
</feature>
<reference evidence="6 7" key="1">
    <citation type="journal article" date="2019" name="Nat. Ecol. Evol.">
        <title>Megaphylogeny resolves global patterns of mushroom evolution.</title>
        <authorList>
            <person name="Varga T."/>
            <person name="Krizsan K."/>
            <person name="Foldi C."/>
            <person name="Dima B."/>
            <person name="Sanchez-Garcia M."/>
            <person name="Sanchez-Ramirez S."/>
            <person name="Szollosi G.J."/>
            <person name="Szarkandi J.G."/>
            <person name="Papp V."/>
            <person name="Albert L."/>
            <person name="Andreopoulos W."/>
            <person name="Angelini C."/>
            <person name="Antonin V."/>
            <person name="Barry K.W."/>
            <person name="Bougher N.L."/>
            <person name="Buchanan P."/>
            <person name="Buyck B."/>
            <person name="Bense V."/>
            <person name="Catcheside P."/>
            <person name="Chovatia M."/>
            <person name="Cooper J."/>
            <person name="Damon W."/>
            <person name="Desjardin D."/>
            <person name="Finy P."/>
            <person name="Geml J."/>
            <person name="Haridas S."/>
            <person name="Hughes K."/>
            <person name="Justo A."/>
            <person name="Karasinski D."/>
            <person name="Kautmanova I."/>
            <person name="Kiss B."/>
            <person name="Kocsube S."/>
            <person name="Kotiranta H."/>
            <person name="LaButti K.M."/>
            <person name="Lechner B.E."/>
            <person name="Liimatainen K."/>
            <person name="Lipzen A."/>
            <person name="Lukacs Z."/>
            <person name="Mihaltcheva S."/>
            <person name="Morgado L.N."/>
            <person name="Niskanen T."/>
            <person name="Noordeloos M.E."/>
            <person name="Ohm R.A."/>
            <person name="Ortiz-Santana B."/>
            <person name="Ovrebo C."/>
            <person name="Racz N."/>
            <person name="Riley R."/>
            <person name="Savchenko A."/>
            <person name="Shiryaev A."/>
            <person name="Soop K."/>
            <person name="Spirin V."/>
            <person name="Szebenyi C."/>
            <person name="Tomsovsky M."/>
            <person name="Tulloss R.E."/>
            <person name="Uehling J."/>
            <person name="Grigoriev I.V."/>
            <person name="Vagvolgyi C."/>
            <person name="Papp T."/>
            <person name="Martin F.M."/>
            <person name="Miettinen O."/>
            <person name="Hibbett D.S."/>
            <person name="Nagy L.G."/>
        </authorList>
    </citation>
    <scope>NUCLEOTIDE SEQUENCE [LARGE SCALE GENOMIC DNA]</scope>
    <source>
        <strain evidence="6 7">CBS 121175</strain>
    </source>
</reference>
<dbReference type="OrthoDB" id="2155283at2759"/>
<dbReference type="GO" id="GO:0003729">
    <property type="term" value="F:mRNA binding"/>
    <property type="evidence" value="ECO:0007669"/>
    <property type="project" value="TreeGrafter"/>
</dbReference>
<evidence type="ECO:0000313" key="6">
    <source>
        <dbReference type="EMBL" id="TFK25564.1"/>
    </source>
</evidence>
<evidence type="ECO:0000256" key="2">
    <source>
        <dbReference type="ARBA" id="ARBA00022490"/>
    </source>
</evidence>
<dbReference type="SMART" id="SM00454">
    <property type="entry name" value="SAM"/>
    <property type="match status" value="1"/>
</dbReference>
<proteinExistence type="predicted"/>
<feature type="compositionally biased region" description="Polar residues" evidence="4">
    <location>
        <begin position="410"/>
        <end position="426"/>
    </location>
</feature>
<dbReference type="InterPro" id="IPR001660">
    <property type="entry name" value="SAM"/>
</dbReference>
<dbReference type="PANTHER" id="PTHR12515:SF5">
    <property type="entry name" value="PROTEIN SMAUG"/>
    <property type="match status" value="1"/>
</dbReference>
<dbReference type="GO" id="GO:0000932">
    <property type="term" value="C:P-body"/>
    <property type="evidence" value="ECO:0007669"/>
    <property type="project" value="TreeGrafter"/>
</dbReference>
<feature type="region of interest" description="Disordered" evidence="4">
    <location>
        <begin position="410"/>
        <end position="449"/>
    </location>
</feature>
<feature type="region of interest" description="Disordered" evidence="4">
    <location>
        <begin position="170"/>
        <end position="189"/>
    </location>
</feature>
<evidence type="ECO:0000256" key="1">
    <source>
        <dbReference type="ARBA" id="ARBA00004496"/>
    </source>
</evidence>
<dbReference type="InterPro" id="IPR050897">
    <property type="entry name" value="SMAUG/VTS1_RNA-bind"/>
</dbReference>
<dbReference type="SUPFAM" id="SSF47769">
    <property type="entry name" value="SAM/Pointed domain"/>
    <property type="match status" value="1"/>
</dbReference>
<accession>A0A5C3KYU8</accession>
<evidence type="ECO:0000259" key="5">
    <source>
        <dbReference type="SMART" id="SM00454"/>
    </source>
</evidence>
<dbReference type="Gene3D" id="1.10.150.50">
    <property type="entry name" value="Transcription Factor, Ets-1"/>
    <property type="match status" value="1"/>
</dbReference>
<dbReference type="Proteomes" id="UP000307440">
    <property type="component" value="Unassembled WGS sequence"/>
</dbReference>
<name>A0A5C3KYU8_COPMA</name>
<dbReference type="Pfam" id="PF25479">
    <property type="entry name" value="Vts1"/>
    <property type="match status" value="1"/>
</dbReference>
<sequence length="449" mass="48080">MSTIETVLQAAPKSRAEAASAVASGQAPPASPFIEGFEQWVKDFNKYDSMLSDVARISLNPKYKEELGTVEQWFKDTTITERTATMFHLIQISTQDQLRFFTGVIQRLYKPESVLSPPASAQLSGKPKLAKLTRPPSLNLPEPGSPATPTPLTATKESAAGERDALFNLQDPSTWTNSTNAGNTPLLPLFQKSDAAGPASATAPVPGLSTMNPYTLNMLANAGLSPEAQLLAVQLIMSGLVQPTGAASAANKALKKTANPTAWRNGTPTSARYPINALRSSGLRTSALKSAGLKSAGLDSPALDSPKPEDFEPEMLNDIPGWLRSLRLHKYTSAFDSLTWQEIVSLDDAALEAKGVVALGARRRLLRTFEIARKRMGLEDDNPTPTSTVTPNLPKIPEFAERVPHSAVPTTRSKLSINSPVFTPTWESPAPSATTEPAATGPETKETKA</sequence>
<dbReference type="GO" id="GO:0000289">
    <property type="term" value="P:nuclear-transcribed mRNA poly(A) tail shortening"/>
    <property type="evidence" value="ECO:0007669"/>
    <property type="project" value="TreeGrafter"/>
</dbReference>
<dbReference type="PANTHER" id="PTHR12515">
    <property type="entry name" value="STERILE ALPHA MOTIF DOMAIN CONTAINING PROTEIN 4-RELATED"/>
    <property type="match status" value="1"/>
</dbReference>
<keyword evidence="7" id="KW-1185">Reference proteome</keyword>
<dbReference type="AlphaFoldDB" id="A0A5C3KYU8"/>
<gene>
    <name evidence="6" type="ORF">FA15DRAFT_590417</name>
</gene>
<dbReference type="InterPro" id="IPR057327">
    <property type="entry name" value="Vts1_dom"/>
</dbReference>
<dbReference type="InterPro" id="IPR013761">
    <property type="entry name" value="SAM/pointed_sf"/>
</dbReference>
<dbReference type="Pfam" id="PF07647">
    <property type="entry name" value="SAM_2"/>
    <property type="match status" value="1"/>
</dbReference>
<protein>
    <recommendedName>
        <fullName evidence="5">SAM domain-containing protein</fullName>
    </recommendedName>
</protein>